<protein>
    <recommendedName>
        <fullName evidence="3">Prokaryotic RING finger family 4</fullName>
    </recommendedName>
</protein>
<dbReference type="EMBL" id="CP003345">
    <property type="protein sequence ID" value="AFM02957.1"/>
    <property type="molecule type" value="Genomic_DNA"/>
</dbReference>
<evidence type="ECO:0000313" key="2">
    <source>
        <dbReference type="Proteomes" id="UP000006054"/>
    </source>
</evidence>
<dbReference type="PATRIC" id="fig|880071.3.peg.455"/>
<dbReference type="Proteomes" id="UP000006054">
    <property type="component" value="Chromosome"/>
</dbReference>
<keyword evidence="2" id="KW-1185">Reference proteome</keyword>
<organism evidence="1 2">
    <name type="scientific">Bernardetia litoralis (strain ATCC 23117 / DSM 6794 / NBRC 15988 / NCIMB 1366 / Fx l1 / Sio-4)</name>
    <name type="common">Flexibacter litoralis</name>
    <dbReference type="NCBI Taxonomy" id="880071"/>
    <lineage>
        <taxon>Bacteria</taxon>
        <taxon>Pseudomonadati</taxon>
        <taxon>Bacteroidota</taxon>
        <taxon>Cytophagia</taxon>
        <taxon>Cytophagales</taxon>
        <taxon>Bernardetiaceae</taxon>
        <taxon>Bernardetia</taxon>
    </lineage>
</organism>
<dbReference type="STRING" id="880071.Fleli_0481"/>
<evidence type="ECO:0000313" key="1">
    <source>
        <dbReference type="EMBL" id="AFM02957.1"/>
    </source>
</evidence>
<accession>I4AG72</accession>
<dbReference type="RefSeq" id="WP_014796417.1">
    <property type="nucleotide sequence ID" value="NC_018018.1"/>
</dbReference>
<reference evidence="2" key="1">
    <citation type="submission" date="2012-06" db="EMBL/GenBank/DDBJ databases">
        <title>The complete genome of Flexibacter litoralis DSM 6794.</title>
        <authorList>
            <person name="Lucas S."/>
            <person name="Copeland A."/>
            <person name="Lapidus A."/>
            <person name="Glavina del Rio T."/>
            <person name="Dalin E."/>
            <person name="Tice H."/>
            <person name="Bruce D."/>
            <person name="Goodwin L."/>
            <person name="Pitluck S."/>
            <person name="Peters L."/>
            <person name="Ovchinnikova G."/>
            <person name="Lu M."/>
            <person name="Kyrpides N."/>
            <person name="Mavromatis K."/>
            <person name="Ivanova N."/>
            <person name="Brettin T."/>
            <person name="Detter J.C."/>
            <person name="Han C."/>
            <person name="Larimer F."/>
            <person name="Land M."/>
            <person name="Hauser L."/>
            <person name="Markowitz V."/>
            <person name="Cheng J.-F."/>
            <person name="Hugenholtz P."/>
            <person name="Woyke T."/>
            <person name="Wu D."/>
            <person name="Spring S."/>
            <person name="Lang E."/>
            <person name="Kopitz M."/>
            <person name="Brambilla E."/>
            <person name="Klenk H.-P."/>
            <person name="Eisen J.A."/>
        </authorList>
    </citation>
    <scope>NUCLEOTIDE SEQUENCE [LARGE SCALE GENOMIC DNA]</scope>
    <source>
        <strain evidence="2">ATCC 23117 / DSM 6794 / NBRC 15988 / NCIMB 1366 / Sio-4</strain>
    </source>
</reference>
<proteinExistence type="predicted"/>
<dbReference type="HOGENOM" id="CLU_022016_0_0_10"/>
<dbReference type="eggNOG" id="COG2310">
    <property type="taxonomic scope" value="Bacteria"/>
</dbReference>
<dbReference type="AlphaFoldDB" id="I4AG72"/>
<name>I4AG72_BERLS</name>
<dbReference type="KEGG" id="fli:Fleli_0481"/>
<evidence type="ECO:0008006" key="3">
    <source>
        <dbReference type="Google" id="ProtNLM"/>
    </source>
</evidence>
<gene>
    <name evidence="1" type="ordered locus">Fleli_0481</name>
</gene>
<sequence length="786" mass="89514">MEMTLPTTTKFSNISTVAIRNQAIYIPNQNKETEKQNENTFILVANLAKLGFGVDEKLLIELNKLPRIDQTSILFDFKMVMGVNKNWTPLVKGWDVPTGEDITDHIITWFTNIFADKTAKNEKRRATTLNCGHIIPANTFPLERYNGCPFCGTPFEFGELERENFGQGSKLKILSLWTNKEAKNYFKDLLTSQTALDATQIDSLKKMIQAYKEEDLPAVEIKMKETLMLFISNLVELNQAQKAQDYFKSPVDVMRYLWYKHTGFLQIIEPKTIIQRKSKNNKHIGNIISKDLDKSAIAKLGATAELKLKYSRKECFMVASWLNNLEMNNDTICEAMHPKRQMWVRFIRALRLAEYSKKAGFEKLKTVLDKFYNKDYQVWQSKVDTYRLRTDVEKTMALLKQRPGLFARSLFANMLWFGKEDTLAAFSEIIDKVPARLVFTLNMYAKIYFTLGGTRAVKPLGGTNKNIPKNQLLSLYDENQLEEMKKGIEELCILAMKKRFANQVNENKTIFIDPMLFKIPVSIGDRSETVQDMPSALMGTRFDIEGDTVRLFMQWGEGLSAQHLDMDLSCHVAYEPNNNNAKKQYNQHGGFYDICSYSDLVIDGCKHSGDIQSIPNKIGTAEYIDINVAELRQKGAKYVTFTSNAYSNGEITPNLVVGWMNSKFPMKISKKTGVAYDPSCVQHQVRIQRALTKGLVFGVLDIDANKIIWLELSFHGQVVGQLNTKGVEALLEKLNAKLNIGNLLLLKAEAQNLEIVETNDSKNPADEIYSKEWAMNTAAVTKLLVD</sequence>